<dbReference type="Proteomes" id="UP000308730">
    <property type="component" value="Unassembled WGS sequence"/>
</dbReference>
<evidence type="ECO:0000313" key="3">
    <source>
        <dbReference type="Proteomes" id="UP000308730"/>
    </source>
</evidence>
<reference evidence="2 3" key="1">
    <citation type="submission" date="2019-02" db="EMBL/GenBank/DDBJ databases">
        <title>Genome sequencing of the rare red list fungi Antrodiella citrinella (Flaviporus citrinellus).</title>
        <authorList>
            <person name="Buettner E."/>
            <person name="Kellner H."/>
        </authorList>
    </citation>
    <scope>NUCLEOTIDE SEQUENCE [LARGE SCALE GENOMIC DNA]</scope>
    <source>
        <strain evidence="2 3">DSM 108506</strain>
    </source>
</reference>
<dbReference type="OrthoDB" id="2524788at2759"/>
<keyword evidence="3" id="KW-1185">Reference proteome</keyword>
<dbReference type="AlphaFoldDB" id="A0A4V3XJQ7"/>
<feature type="transmembrane region" description="Helical" evidence="1">
    <location>
        <begin position="106"/>
        <end position="123"/>
    </location>
</feature>
<evidence type="ECO:0000313" key="2">
    <source>
        <dbReference type="EMBL" id="THH33903.1"/>
    </source>
</evidence>
<proteinExistence type="predicted"/>
<feature type="transmembrane region" description="Helical" evidence="1">
    <location>
        <begin position="31"/>
        <end position="50"/>
    </location>
</feature>
<sequence>MSDNFAVAAITQAHAVDTEFFVRRGMTKGYQAMSILALPIYLTFTISRFGRSHITVNRILRATWVSGAAGGGGFEYLRSAYSNPEHVRSRRIVAAYNMNSVRADDHATIGSLLFAVLAPALFWKRANVFNRQYPLVSLFQSYY</sequence>
<evidence type="ECO:0000256" key="1">
    <source>
        <dbReference type="SAM" id="Phobius"/>
    </source>
</evidence>
<comment type="caution">
    <text evidence="2">The sequence shown here is derived from an EMBL/GenBank/DDBJ whole genome shotgun (WGS) entry which is preliminary data.</text>
</comment>
<organism evidence="2 3">
    <name type="scientific">Antrodiella citrinella</name>
    <dbReference type="NCBI Taxonomy" id="2447956"/>
    <lineage>
        <taxon>Eukaryota</taxon>
        <taxon>Fungi</taxon>
        <taxon>Dikarya</taxon>
        <taxon>Basidiomycota</taxon>
        <taxon>Agaricomycotina</taxon>
        <taxon>Agaricomycetes</taxon>
        <taxon>Polyporales</taxon>
        <taxon>Steccherinaceae</taxon>
        <taxon>Antrodiella</taxon>
    </lineage>
</organism>
<dbReference type="EMBL" id="SGPM01000002">
    <property type="protein sequence ID" value="THH33903.1"/>
    <property type="molecule type" value="Genomic_DNA"/>
</dbReference>
<name>A0A4V3XJQ7_9APHY</name>
<keyword evidence="1" id="KW-0472">Membrane</keyword>
<gene>
    <name evidence="2" type="ORF">EUX98_g300</name>
</gene>
<keyword evidence="1" id="KW-0812">Transmembrane</keyword>
<protein>
    <submittedName>
        <fullName evidence="2">Uncharacterized protein</fullName>
    </submittedName>
</protein>
<keyword evidence="1" id="KW-1133">Transmembrane helix</keyword>
<accession>A0A4V3XJQ7</accession>